<comment type="caution">
    <text evidence="4">The sequence shown here is derived from an EMBL/GenBank/DDBJ whole genome shotgun (WGS) entry which is preliminary data.</text>
</comment>
<keyword evidence="5" id="KW-1185">Reference proteome</keyword>
<evidence type="ECO:0000256" key="1">
    <source>
        <dbReference type="SAM" id="Coils"/>
    </source>
</evidence>
<keyword evidence="2" id="KW-1133">Transmembrane helix</keyword>
<dbReference type="PATRIC" id="fig|45071.6.peg.3706"/>
<keyword evidence="2" id="KW-0472">Membrane</keyword>
<evidence type="ECO:0000313" key="4">
    <source>
        <dbReference type="EMBL" id="OEH47383.1"/>
    </source>
</evidence>
<feature type="transmembrane region" description="Helical" evidence="2">
    <location>
        <begin position="281"/>
        <end position="303"/>
    </location>
</feature>
<feature type="coiled-coil region" evidence="1">
    <location>
        <begin position="173"/>
        <end position="200"/>
    </location>
</feature>
<dbReference type="EMBL" id="LSOG01000049">
    <property type="protein sequence ID" value="OEH47383.1"/>
    <property type="molecule type" value="Genomic_DNA"/>
</dbReference>
<evidence type="ECO:0000256" key="2">
    <source>
        <dbReference type="SAM" id="Phobius"/>
    </source>
</evidence>
<feature type="domain" description="DUF4349" evidence="3">
    <location>
        <begin position="85"/>
        <end position="297"/>
    </location>
</feature>
<evidence type="ECO:0000313" key="5">
    <source>
        <dbReference type="Proteomes" id="UP000095229"/>
    </source>
</evidence>
<accession>A0A1E5JSJ6</accession>
<name>A0A1E5JSJ6_9GAMM</name>
<keyword evidence="2" id="KW-0812">Transmembrane</keyword>
<dbReference type="InterPro" id="IPR025645">
    <property type="entry name" value="DUF4349"/>
</dbReference>
<proteinExistence type="predicted"/>
<keyword evidence="1" id="KW-0175">Coiled coil</keyword>
<organism evidence="4 5">
    <name type="scientific">Legionella parisiensis</name>
    <dbReference type="NCBI Taxonomy" id="45071"/>
    <lineage>
        <taxon>Bacteria</taxon>
        <taxon>Pseudomonadati</taxon>
        <taxon>Pseudomonadota</taxon>
        <taxon>Gammaproteobacteria</taxon>
        <taxon>Legionellales</taxon>
        <taxon>Legionellaceae</taxon>
        <taxon>Legionella</taxon>
    </lineage>
</organism>
<sequence length="313" mass="34921">MTYSCESKIIMKKIILYFLAFIGTIALLFLISEWFGRSGQTMYAGSPLPMQAAVGKPDYTVGTMAMQVNNQSNASQPSQNVMRGMIIRNADISLQVDNINSAMEKIAQLAENSGGYVVSSNLMQDNNVAGNTTANISIRVPAQGLNNALSALKSLATQVTQESITGEDITQQFVDLQSQLSNLQTAKEQLSKIMAKAKETSDVLSVFKQLSDVQGQIDVIQGQIKYYKESVAYSLININLNMNPIIQTEQQKQWKITEAFIDSYHALVDQLRSVTYGLIEFFVYFLPLILLWICICLIVFWIGKKVWNNLNKK</sequence>
<protein>
    <recommendedName>
        <fullName evidence="3">DUF4349 domain-containing protein</fullName>
    </recommendedName>
</protein>
<dbReference type="AlphaFoldDB" id="A0A1E5JSJ6"/>
<reference evidence="4 5" key="1">
    <citation type="submission" date="2016-02" db="EMBL/GenBank/DDBJ databases">
        <title>Secondary metabolites in Legionella.</title>
        <authorList>
            <person name="Tobias N.J."/>
            <person name="Bode H.B."/>
        </authorList>
    </citation>
    <scope>NUCLEOTIDE SEQUENCE [LARGE SCALE GENOMIC DNA]</scope>
    <source>
        <strain evidence="4 5">DSM 19216</strain>
    </source>
</reference>
<dbReference type="Proteomes" id="UP000095229">
    <property type="component" value="Unassembled WGS sequence"/>
</dbReference>
<dbReference type="STRING" id="45071.Lpar_3443"/>
<gene>
    <name evidence="4" type="ORF">lpari_01551</name>
</gene>
<evidence type="ECO:0000259" key="3">
    <source>
        <dbReference type="Pfam" id="PF14257"/>
    </source>
</evidence>
<dbReference type="Pfam" id="PF14257">
    <property type="entry name" value="DUF4349"/>
    <property type="match status" value="1"/>
</dbReference>
<feature type="transmembrane region" description="Helical" evidence="2">
    <location>
        <begin position="14"/>
        <end position="35"/>
    </location>
</feature>